<dbReference type="RefSeq" id="WP_014128535.1">
    <property type="nucleotide sequence ID" value="NC_016077.1"/>
</dbReference>
<protein>
    <submittedName>
        <fullName evidence="1">Uncharacterized protein</fullName>
    </submittedName>
</protein>
<gene>
    <name evidence="1" type="ordered locus">Acin_1295</name>
</gene>
<sequence>MCSAKSKLIIAYTGPLVDDGTMDVQELGPALMALSALVNEANKVLNDDNSTIAVKVNADFKKGSFEIQLELIRTLAAQLQSLFTPNVTMEQLIAYLGLAGSVQSLVGGPNLVDVIKWVKNRVITKATKHKDGTVTLESETDHITVNVNVVNIYQSVPVRESFDKLVEPTRREGIDSFQVRADKDKTVVQSIKKEEAKCFEFDSGKIGNVKEKVEVTETDEWVNILTVNFEDLKWRFMSDENKFYAKMDDEDFIKQIDNGDQSFTKGDMLKIRRERTQIRKADGTIKNEYKVIKVLEFQKRAKEIELPFEDGE</sequence>
<keyword evidence="2" id="KW-1185">Reference proteome</keyword>
<dbReference type="eggNOG" id="ENOG5030T7Z">
    <property type="taxonomic scope" value="Bacteria"/>
</dbReference>
<name>G4Q8T6_ACIIR</name>
<evidence type="ECO:0000313" key="1">
    <source>
        <dbReference type="EMBL" id="AEQ22519.1"/>
    </source>
</evidence>
<reference evidence="1 2" key="1">
    <citation type="journal article" date="2011" name="J. Bacteriol.">
        <title>Complete genome sequence of Acidaminococcus intestini RYC-MR95, a Gram-negative bacterium from the phylum Firmicutes.</title>
        <authorList>
            <person name="D'Auria G."/>
            <person name="Galan J.C."/>
            <person name="Rodriguez-Alcayna M."/>
            <person name="Moya A."/>
            <person name="Baquero F."/>
            <person name="Latorre A."/>
        </authorList>
    </citation>
    <scope>NUCLEOTIDE SEQUENCE [LARGE SCALE GENOMIC DNA]</scope>
    <source>
        <strain evidence="1 2">RyC-MR95</strain>
    </source>
</reference>
<dbReference type="AlphaFoldDB" id="G4Q8T6"/>
<evidence type="ECO:0000313" key="2">
    <source>
        <dbReference type="Proteomes" id="UP000007093"/>
    </source>
</evidence>
<dbReference type="InParanoid" id="G4Q8T6"/>
<accession>G4Q8T6</accession>
<proteinExistence type="predicted"/>
<dbReference type="KEGG" id="ain:Acin_1295"/>
<dbReference type="PATRIC" id="fig|568816.4.peg.1250"/>
<dbReference type="HOGENOM" id="CLU_077894_0_0_9"/>
<dbReference type="STRING" id="568816.Acin_1295"/>
<dbReference type="EMBL" id="CP003058">
    <property type="protein sequence ID" value="AEQ22519.1"/>
    <property type="molecule type" value="Genomic_DNA"/>
</dbReference>
<organism evidence="1 2">
    <name type="scientific">Acidaminococcus intestini (strain RyC-MR95)</name>
    <dbReference type="NCBI Taxonomy" id="568816"/>
    <lineage>
        <taxon>Bacteria</taxon>
        <taxon>Bacillati</taxon>
        <taxon>Bacillota</taxon>
        <taxon>Negativicutes</taxon>
        <taxon>Acidaminococcales</taxon>
        <taxon>Acidaminococcaceae</taxon>
        <taxon>Acidaminococcus</taxon>
    </lineage>
</organism>
<dbReference type="Proteomes" id="UP000007093">
    <property type="component" value="Chromosome"/>
</dbReference>